<evidence type="ECO:0000256" key="1">
    <source>
        <dbReference type="ARBA" id="ARBA00004651"/>
    </source>
</evidence>
<feature type="transmembrane region" description="Helical" evidence="7">
    <location>
        <begin position="148"/>
        <end position="180"/>
    </location>
</feature>
<dbReference type="InterPro" id="IPR011527">
    <property type="entry name" value="ABC1_TM_dom"/>
</dbReference>
<evidence type="ECO:0000259" key="9">
    <source>
        <dbReference type="PROSITE" id="PS50929"/>
    </source>
</evidence>
<dbReference type="Gene3D" id="1.20.1560.10">
    <property type="entry name" value="ABC transporter type 1, transmembrane domain"/>
    <property type="match status" value="1"/>
</dbReference>
<keyword evidence="2 7" id="KW-0812">Transmembrane</keyword>
<feature type="transmembrane region" description="Helical" evidence="7">
    <location>
        <begin position="55"/>
        <end position="75"/>
    </location>
</feature>
<proteinExistence type="predicted"/>
<dbReference type="SMART" id="SM00382">
    <property type="entry name" value="AAA"/>
    <property type="match status" value="1"/>
</dbReference>
<dbReference type="PROSITE" id="PS50893">
    <property type="entry name" value="ABC_TRANSPORTER_2"/>
    <property type="match status" value="1"/>
</dbReference>
<evidence type="ECO:0000256" key="4">
    <source>
        <dbReference type="ARBA" id="ARBA00022840"/>
    </source>
</evidence>
<dbReference type="InterPro" id="IPR027417">
    <property type="entry name" value="P-loop_NTPase"/>
</dbReference>
<evidence type="ECO:0000256" key="7">
    <source>
        <dbReference type="SAM" id="Phobius"/>
    </source>
</evidence>
<feature type="transmembrane region" description="Helical" evidence="7">
    <location>
        <begin position="20"/>
        <end position="43"/>
    </location>
</feature>
<dbReference type="Gene3D" id="3.40.50.300">
    <property type="entry name" value="P-loop containing nucleotide triphosphate hydrolases"/>
    <property type="match status" value="1"/>
</dbReference>
<evidence type="ECO:0000256" key="5">
    <source>
        <dbReference type="ARBA" id="ARBA00022989"/>
    </source>
</evidence>
<dbReference type="InterPro" id="IPR039421">
    <property type="entry name" value="Type_1_exporter"/>
</dbReference>
<dbReference type="GO" id="GO:0005524">
    <property type="term" value="F:ATP binding"/>
    <property type="evidence" value="ECO:0007669"/>
    <property type="project" value="UniProtKB-KW"/>
</dbReference>
<dbReference type="CDD" id="cd18549">
    <property type="entry name" value="ABC_6TM_YwjA_like"/>
    <property type="match status" value="1"/>
</dbReference>
<gene>
    <name evidence="10" type="ORF">N5B56_08985</name>
</gene>
<dbReference type="RefSeq" id="WP_022089097.1">
    <property type="nucleotide sequence ID" value="NZ_JAODBU010000008.1"/>
</dbReference>
<protein>
    <submittedName>
        <fullName evidence="10">ABC transporter ATP-binding protein/permease</fullName>
    </submittedName>
</protein>
<keyword evidence="5 7" id="KW-1133">Transmembrane helix</keyword>
<dbReference type="CDD" id="cd03251">
    <property type="entry name" value="ABCC_MsbA"/>
    <property type="match status" value="1"/>
</dbReference>
<organism evidence="10 11">
    <name type="scientific">Eubacterium album</name>
    <dbReference type="NCBI Taxonomy" id="2978477"/>
    <lineage>
        <taxon>Bacteria</taxon>
        <taxon>Bacillati</taxon>
        <taxon>Bacillota</taxon>
        <taxon>Clostridia</taxon>
        <taxon>Eubacteriales</taxon>
        <taxon>Eubacteriaceae</taxon>
        <taxon>Eubacterium</taxon>
    </lineage>
</organism>
<reference evidence="10" key="1">
    <citation type="submission" date="2022-09" db="EMBL/GenBank/DDBJ databases">
        <title>Eubacterium sp. LFL-14 isolated from human feces.</title>
        <authorList>
            <person name="Liu F."/>
        </authorList>
    </citation>
    <scope>NUCLEOTIDE SEQUENCE</scope>
    <source>
        <strain evidence="10">LFL-14</strain>
    </source>
</reference>
<dbReference type="PANTHER" id="PTHR43394">
    <property type="entry name" value="ATP-DEPENDENT PERMEASE MDL1, MITOCHONDRIAL"/>
    <property type="match status" value="1"/>
</dbReference>
<evidence type="ECO:0000313" key="10">
    <source>
        <dbReference type="EMBL" id="MCT7399210.1"/>
    </source>
</evidence>
<evidence type="ECO:0000256" key="2">
    <source>
        <dbReference type="ARBA" id="ARBA00022692"/>
    </source>
</evidence>
<keyword evidence="11" id="KW-1185">Reference proteome</keyword>
<dbReference type="SUPFAM" id="SSF52540">
    <property type="entry name" value="P-loop containing nucleoside triphosphate hydrolases"/>
    <property type="match status" value="1"/>
</dbReference>
<keyword evidence="3" id="KW-0547">Nucleotide-binding</keyword>
<sequence>MKENLKKLFQYYKPYKHVFFIDMFFAFLASIIALVIPLVVRYVTSTVVYLPAKDVFRQLIVIAVVVTILIAIQAYSNFYISNYGHVMGAKIEYDMRAEIFAHYQKLSFSFYDDQKVGQLMSRVTSDLFDITELLHHGPENLTISFIKIIGALIILCTISPQLTIAAFILVPFMICYAYFFNKKMKKAFKKNRVKIAAINEKIEDNLSGIRVVKSFANEELENEKFQIGNQEFLEAKKDNYKYMGGYNSGLTAFTTMINLIVIIVGGFCITRGIVNVTDMITFLLYINIFTDPIKTLIDFTEQFQNGYSGFERFLEILEIEPDIKDNADAIELNDVKGNIKFNDVSFKYNDTAHRVLKHINLEIPQGQYVALVGSSGAGKTTLCNLIPRFYDVTKGEITIDDTDIRKIKLENLRNNIGIVQQDVYLFAGTVYDNIRYGKKNATKEEVIEAAKNANAHEFIMSLPNGYETDIGQRGIKLSGGQKQRLSIARVFLKNPPILIFDEATSALDNESEKVVQESLEKLAKNRTTLVIAHRLTTIRNAEKILVLSENGIEEQGTHDELINKHGIYYDLYNVNN</sequence>
<evidence type="ECO:0000313" key="11">
    <source>
        <dbReference type="Proteomes" id="UP001431199"/>
    </source>
</evidence>
<comment type="caution">
    <text evidence="10">The sequence shown here is derived from an EMBL/GenBank/DDBJ whole genome shotgun (WGS) entry which is preliminary data.</text>
</comment>
<evidence type="ECO:0000256" key="6">
    <source>
        <dbReference type="ARBA" id="ARBA00023136"/>
    </source>
</evidence>
<dbReference type="EMBL" id="JAODBU010000008">
    <property type="protein sequence ID" value="MCT7399210.1"/>
    <property type="molecule type" value="Genomic_DNA"/>
</dbReference>
<keyword evidence="4 10" id="KW-0067">ATP-binding</keyword>
<dbReference type="Proteomes" id="UP001431199">
    <property type="component" value="Unassembled WGS sequence"/>
</dbReference>
<dbReference type="PANTHER" id="PTHR43394:SF1">
    <property type="entry name" value="ATP-BINDING CASSETTE SUB-FAMILY B MEMBER 10, MITOCHONDRIAL"/>
    <property type="match status" value="1"/>
</dbReference>
<feature type="transmembrane region" description="Helical" evidence="7">
    <location>
        <begin position="250"/>
        <end position="274"/>
    </location>
</feature>
<dbReference type="Pfam" id="PF00664">
    <property type="entry name" value="ABC_membrane"/>
    <property type="match status" value="1"/>
</dbReference>
<accession>A0ABT2M114</accession>
<evidence type="ECO:0000259" key="8">
    <source>
        <dbReference type="PROSITE" id="PS50893"/>
    </source>
</evidence>
<dbReference type="InterPro" id="IPR003439">
    <property type="entry name" value="ABC_transporter-like_ATP-bd"/>
</dbReference>
<keyword evidence="6 7" id="KW-0472">Membrane</keyword>
<dbReference type="Pfam" id="PF00005">
    <property type="entry name" value="ABC_tran"/>
    <property type="match status" value="1"/>
</dbReference>
<comment type="subcellular location">
    <subcellularLocation>
        <location evidence="1">Cell membrane</location>
        <topology evidence="1">Multi-pass membrane protein</topology>
    </subcellularLocation>
</comment>
<name>A0ABT2M114_9FIRM</name>
<dbReference type="PROSITE" id="PS00211">
    <property type="entry name" value="ABC_TRANSPORTER_1"/>
    <property type="match status" value="1"/>
</dbReference>
<feature type="domain" description="ABC transmembrane type-1" evidence="9">
    <location>
        <begin position="20"/>
        <end position="305"/>
    </location>
</feature>
<dbReference type="InterPro" id="IPR003593">
    <property type="entry name" value="AAA+_ATPase"/>
</dbReference>
<dbReference type="PROSITE" id="PS50929">
    <property type="entry name" value="ABC_TM1F"/>
    <property type="match status" value="1"/>
</dbReference>
<feature type="domain" description="ABC transporter" evidence="8">
    <location>
        <begin position="339"/>
        <end position="574"/>
    </location>
</feature>
<dbReference type="SUPFAM" id="SSF90123">
    <property type="entry name" value="ABC transporter transmembrane region"/>
    <property type="match status" value="1"/>
</dbReference>
<dbReference type="InterPro" id="IPR017871">
    <property type="entry name" value="ABC_transporter-like_CS"/>
</dbReference>
<evidence type="ECO:0000256" key="3">
    <source>
        <dbReference type="ARBA" id="ARBA00022741"/>
    </source>
</evidence>
<dbReference type="InterPro" id="IPR036640">
    <property type="entry name" value="ABC1_TM_sf"/>
</dbReference>